<dbReference type="EMBL" id="JH817078">
    <property type="protein sequence ID" value="EKC31889.1"/>
    <property type="molecule type" value="Genomic_DNA"/>
</dbReference>
<organism evidence="2">
    <name type="scientific">Magallana gigas</name>
    <name type="common">Pacific oyster</name>
    <name type="synonym">Crassostrea gigas</name>
    <dbReference type="NCBI Taxonomy" id="29159"/>
    <lineage>
        <taxon>Eukaryota</taxon>
        <taxon>Metazoa</taxon>
        <taxon>Spiralia</taxon>
        <taxon>Lophotrochozoa</taxon>
        <taxon>Mollusca</taxon>
        <taxon>Bivalvia</taxon>
        <taxon>Autobranchia</taxon>
        <taxon>Pteriomorphia</taxon>
        <taxon>Ostreida</taxon>
        <taxon>Ostreoidea</taxon>
        <taxon>Ostreidae</taxon>
        <taxon>Magallana</taxon>
    </lineage>
</organism>
<feature type="region of interest" description="Disordered" evidence="1">
    <location>
        <begin position="21"/>
        <end position="76"/>
    </location>
</feature>
<gene>
    <name evidence="2" type="ORF">CGI_10018868</name>
</gene>
<dbReference type="InParanoid" id="K1QL76"/>
<protein>
    <submittedName>
        <fullName evidence="2">Uncharacterized protein</fullName>
    </submittedName>
</protein>
<dbReference type="AlphaFoldDB" id="K1QL76"/>
<feature type="compositionally biased region" description="Polar residues" evidence="1">
    <location>
        <begin position="123"/>
        <end position="133"/>
    </location>
</feature>
<accession>K1QL76</accession>
<name>K1QL76_MAGGI</name>
<evidence type="ECO:0000313" key="2">
    <source>
        <dbReference type="EMBL" id="EKC31889.1"/>
    </source>
</evidence>
<sequence>MFPNESSDETIEKYISEVSANYTDQVRQKTRTATGTGLGTFGNSASAPIGSRQEKSNPTPGDEGNPTLITVKDEEGNVMGERLFPKGTSDATIEQYISEISANYTNQVKQGTGAAPGNGLGTFGNTASAQIDG</sequence>
<feature type="compositionally biased region" description="Polar residues" evidence="1">
    <location>
        <begin position="21"/>
        <end position="46"/>
    </location>
</feature>
<evidence type="ECO:0000256" key="1">
    <source>
        <dbReference type="SAM" id="MobiDB-lite"/>
    </source>
</evidence>
<dbReference type="HOGENOM" id="CLU_1908722_0_0_1"/>
<proteinExistence type="predicted"/>
<feature type="region of interest" description="Disordered" evidence="1">
    <location>
        <begin position="110"/>
        <end position="133"/>
    </location>
</feature>
<reference evidence="2" key="1">
    <citation type="journal article" date="2012" name="Nature">
        <title>The oyster genome reveals stress adaptation and complexity of shell formation.</title>
        <authorList>
            <person name="Zhang G."/>
            <person name="Fang X."/>
            <person name="Guo X."/>
            <person name="Li L."/>
            <person name="Luo R."/>
            <person name="Xu F."/>
            <person name="Yang P."/>
            <person name="Zhang L."/>
            <person name="Wang X."/>
            <person name="Qi H."/>
            <person name="Xiong Z."/>
            <person name="Que H."/>
            <person name="Xie Y."/>
            <person name="Holland P.W."/>
            <person name="Paps J."/>
            <person name="Zhu Y."/>
            <person name="Wu F."/>
            <person name="Chen Y."/>
            <person name="Wang J."/>
            <person name="Peng C."/>
            <person name="Meng J."/>
            <person name="Yang L."/>
            <person name="Liu J."/>
            <person name="Wen B."/>
            <person name="Zhang N."/>
            <person name="Huang Z."/>
            <person name="Zhu Q."/>
            <person name="Feng Y."/>
            <person name="Mount A."/>
            <person name="Hedgecock D."/>
            <person name="Xu Z."/>
            <person name="Liu Y."/>
            <person name="Domazet-Loso T."/>
            <person name="Du Y."/>
            <person name="Sun X."/>
            <person name="Zhang S."/>
            <person name="Liu B."/>
            <person name="Cheng P."/>
            <person name="Jiang X."/>
            <person name="Li J."/>
            <person name="Fan D."/>
            <person name="Wang W."/>
            <person name="Fu W."/>
            <person name="Wang T."/>
            <person name="Wang B."/>
            <person name="Zhang J."/>
            <person name="Peng Z."/>
            <person name="Li Y."/>
            <person name="Li N."/>
            <person name="Wang J."/>
            <person name="Chen M."/>
            <person name="He Y."/>
            <person name="Tan F."/>
            <person name="Song X."/>
            <person name="Zheng Q."/>
            <person name="Huang R."/>
            <person name="Yang H."/>
            <person name="Du X."/>
            <person name="Chen L."/>
            <person name="Yang M."/>
            <person name="Gaffney P.M."/>
            <person name="Wang S."/>
            <person name="Luo L."/>
            <person name="She Z."/>
            <person name="Ming Y."/>
            <person name="Huang W."/>
            <person name="Zhang S."/>
            <person name="Huang B."/>
            <person name="Zhang Y."/>
            <person name="Qu T."/>
            <person name="Ni P."/>
            <person name="Miao G."/>
            <person name="Wang J."/>
            <person name="Wang Q."/>
            <person name="Steinberg C.E."/>
            <person name="Wang H."/>
            <person name="Li N."/>
            <person name="Qian L."/>
            <person name="Zhang G."/>
            <person name="Li Y."/>
            <person name="Yang H."/>
            <person name="Liu X."/>
            <person name="Wang J."/>
            <person name="Yin Y."/>
            <person name="Wang J."/>
        </authorList>
    </citation>
    <scope>NUCLEOTIDE SEQUENCE [LARGE SCALE GENOMIC DNA]</scope>
    <source>
        <strain evidence="2">05x7-T-G4-1.051#20</strain>
    </source>
</reference>